<dbReference type="EMBL" id="LR828254">
    <property type="protein sequence ID" value="CAD0363283.1"/>
    <property type="molecule type" value="Genomic_DNA"/>
</dbReference>
<keyword evidence="2" id="KW-0614">Plasmid</keyword>
<reference evidence="2" key="1">
    <citation type="submission" date="2020-07" db="EMBL/GenBank/DDBJ databases">
        <authorList>
            <person name="Pothier F. J."/>
        </authorList>
    </citation>
    <scope>NUCLEOTIDE SEQUENCE [LARGE SCALE GENOMIC DNA]</scope>
    <source>
        <plasmid evidence="2">CFBP8129_p211</plasmid>
    </source>
</reference>
<sequence length="167" mass="18673">MISNAAVCLIVLPILIVVFTLMDPIGALRAKRPPEPEALPVLPAAQALPTPVLLPRPVDANRLGLQPVTSMQETLVVQQTEVPVVIAEHLEDPFFDEDEDAPLVEPPDYWDYMTEYHGRMPTFDYSESDRYNIADGVMAVDESSDEFVDDERGVYQTRNSEFEPQAT</sequence>
<dbReference type="RefSeq" id="WP_125459549.1">
    <property type="nucleotide sequence ID" value="NZ_CP018729.1"/>
</dbReference>
<dbReference type="EMBL" id="LR828254">
    <property type="protein sequence ID" value="CAD0363280.1"/>
    <property type="molecule type" value="Genomic_DNA"/>
</dbReference>
<accession>A0A6V7FHP3</accession>
<geneLocation type="plasmid" evidence="2">
    <name>CFBP8129_p211</name>
</geneLocation>
<protein>
    <submittedName>
        <fullName evidence="2">Uncharacterized protein</fullName>
    </submittedName>
</protein>
<feature type="region of interest" description="Disordered" evidence="1">
    <location>
        <begin position="142"/>
        <end position="167"/>
    </location>
</feature>
<proteinExistence type="predicted"/>
<gene>
    <name evidence="2" type="ORF">CFBP8129_47140</name>
</gene>
<evidence type="ECO:0000256" key="1">
    <source>
        <dbReference type="SAM" id="MobiDB-lite"/>
    </source>
</evidence>
<name>A0A6V7FHP3_9XANT</name>
<organism evidence="2">
    <name type="scientific">Xanthomonas hortorum pv. gardneri</name>
    <dbReference type="NCBI Taxonomy" id="2754056"/>
    <lineage>
        <taxon>Bacteria</taxon>
        <taxon>Pseudomonadati</taxon>
        <taxon>Pseudomonadota</taxon>
        <taxon>Gammaproteobacteria</taxon>
        <taxon>Lysobacterales</taxon>
        <taxon>Lysobacteraceae</taxon>
        <taxon>Xanthomonas</taxon>
    </lineage>
</organism>
<dbReference type="AlphaFoldDB" id="A0A6V7FHP3"/>
<evidence type="ECO:0000313" key="2">
    <source>
        <dbReference type="EMBL" id="CAD0363283.1"/>
    </source>
</evidence>